<protein>
    <submittedName>
        <fullName evidence="1">Uncharacterized protein</fullName>
    </submittedName>
</protein>
<comment type="caution">
    <text evidence="1">The sequence shown here is derived from an EMBL/GenBank/DDBJ whole genome shotgun (WGS) entry which is preliminary data.</text>
</comment>
<dbReference type="AlphaFoldDB" id="A0A814C3C9"/>
<organism evidence="1 2">
    <name type="scientific">Adineta ricciae</name>
    <name type="common">Rotifer</name>
    <dbReference type="NCBI Taxonomy" id="249248"/>
    <lineage>
        <taxon>Eukaryota</taxon>
        <taxon>Metazoa</taxon>
        <taxon>Spiralia</taxon>
        <taxon>Gnathifera</taxon>
        <taxon>Rotifera</taxon>
        <taxon>Eurotatoria</taxon>
        <taxon>Bdelloidea</taxon>
        <taxon>Adinetida</taxon>
        <taxon>Adinetidae</taxon>
        <taxon>Adineta</taxon>
    </lineage>
</organism>
<evidence type="ECO:0000313" key="1">
    <source>
        <dbReference type="EMBL" id="CAF0936316.1"/>
    </source>
</evidence>
<dbReference type="EMBL" id="CAJNOJ010000042">
    <property type="protein sequence ID" value="CAF0936316.1"/>
    <property type="molecule type" value="Genomic_DNA"/>
</dbReference>
<dbReference type="OrthoDB" id="10054270at2759"/>
<accession>A0A814C3C9</accession>
<evidence type="ECO:0000313" key="2">
    <source>
        <dbReference type="Proteomes" id="UP000663852"/>
    </source>
</evidence>
<proteinExistence type="predicted"/>
<gene>
    <name evidence="1" type="ORF">EDS130_LOCUS11576</name>
</gene>
<reference evidence="1" key="1">
    <citation type="submission" date="2021-02" db="EMBL/GenBank/DDBJ databases">
        <authorList>
            <person name="Nowell W R."/>
        </authorList>
    </citation>
    <scope>NUCLEOTIDE SEQUENCE</scope>
</reference>
<dbReference type="Proteomes" id="UP000663852">
    <property type="component" value="Unassembled WGS sequence"/>
</dbReference>
<name>A0A814C3C9_ADIRI</name>
<sequence>MKTKKGSQMNNNRCYCCEARLTGQRIQFAIRSLPFRNTQSHNKPCLTCRNLLSKQIEQIRRSKTKSN</sequence>